<dbReference type="SUPFAM" id="SSF63829">
    <property type="entry name" value="Calcium-dependent phosphotriesterase"/>
    <property type="match status" value="1"/>
</dbReference>
<keyword evidence="3" id="KW-1185">Reference proteome</keyword>
<evidence type="ECO:0008006" key="4">
    <source>
        <dbReference type="Google" id="ProtNLM"/>
    </source>
</evidence>
<evidence type="ECO:0000313" key="3">
    <source>
        <dbReference type="Proteomes" id="UP001465976"/>
    </source>
</evidence>
<dbReference type="InterPro" id="IPR015943">
    <property type="entry name" value="WD40/YVTN_repeat-like_dom_sf"/>
</dbReference>
<feature type="transmembrane region" description="Helical" evidence="1">
    <location>
        <begin position="286"/>
        <end position="307"/>
    </location>
</feature>
<keyword evidence="1" id="KW-1133">Transmembrane helix</keyword>
<accession>A0ABR3F677</accession>
<evidence type="ECO:0000256" key="1">
    <source>
        <dbReference type="SAM" id="Phobius"/>
    </source>
</evidence>
<comment type="caution">
    <text evidence="2">The sequence shown here is derived from an EMBL/GenBank/DDBJ whole genome shotgun (WGS) entry which is preliminary data.</text>
</comment>
<name>A0ABR3F677_9AGAR</name>
<dbReference type="Gene3D" id="2.130.10.10">
    <property type="entry name" value="YVTN repeat-like/Quinoprotein amine dehydrogenase"/>
    <property type="match status" value="1"/>
</dbReference>
<proteinExistence type="predicted"/>
<reference evidence="2 3" key="1">
    <citation type="submission" date="2024-02" db="EMBL/GenBank/DDBJ databases">
        <title>A draft genome for the cacao thread blight pathogen Marasmius crinis-equi.</title>
        <authorList>
            <person name="Cohen S.P."/>
            <person name="Baruah I.K."/>
            <person name="Amoako-Attah I."/>
            <person name="Bukari Y."/>
            <person name="Meinhardt L.W."/>
            <person name="Bailey B.A."/>
        </authorList>
    </citation>
    <scope>NUCLEOTIDE SEQUENCE [LARGE SCALE GENOMIC DNA]</scope>
    <source>
        <strain evidence="2 3">GH-76</strain>
    </source>
</reference>
<protein>
    <recommendedName>
        <fullName evidence="4">WD40 repeat-like protein</fullName>
    </recommendedName>
</protein>
<organism evidence="2 3">
    <name type="scientific">Marasmius crinis-equi</name>
    <dbReference type="NCBI Taxonomy" id="585013"/>
    <lineage>
        <taxon>Eukaryota</taxon>
        <taxon>Fungi</taxon>
        <taxon>Dikarya</taxon>
        <taxon>Basidiomycota</taxon>
        <taxon>Agaricomycotina</taxon>
        <taxon>Agaricomycetes</taxon>
        <taxon>Agaricomycetidae</taxon>
        <taxon>Agaricales</taxon>
        <taxon>Marasmiineae</taxon>
        <taxon>Marasmiaceae</taxon>
        <taxon>Marasmius</taxon>
    </lineage>
</organism>
<evidence type="ECO:0000313" key="2">
    <source>
        <dbReference type="EMBL" id="KAL0570621.1"/>
    </source>
</evidence>
<keyword evidence="1" id="KW-0812">Transmembrane</keyword>
<gene>
    <name evidence="2" type="ORF">V5O48_011338</name>
</gene>
<dbReference type="EMBL" id="JBAHYK010000900">
    <property type="protein sequence ID" value="KAL0570621.1"/>
    <property type="molecule type" value="Genomic_DNA"/>
</dbReference>
<sequence length="347" mass="38007">MSPPARAGDRGSTTAITFIVRPDDDTDVIATGSDLGALVLMKVDGDMLNEFHSTRLNGKDRPEIVSIAFDANTSQLLVAHRGGVMHLFLLDGWVLCTKKSFEIPYHSPHSVAFGQTTINGVDIWSYGREDGQIILLSEQGQEKETRSTESVLGHAVVSLKDDTIALDDTSQGIALYKLSTHTRVRTLQVPAKRDIRRSRNVGFVDGNNSVVSGSDHGVVYVFDRRGGTIVDELYIGVDDWVQAVVTTDVDGVPTIIAGQSGESVQEAMVMVWSKRLSGISARLSGMWLWGLFLVLVVLFVAQNIPLFPVNGTSWSRNGNGQRQSVRKNNQVFDRIEGEPVLKPVIYL</sequence>
<dbReference type="Proteomes" id="UP001465976">
    <property type="component" value="Unassembled WGS sequence"/>
</dbReference>
<keyword evidence="1" id="KW-0472">Membrane</keyword>